<accession>A0A4R0P6K2</accession>
<dbReference type="AlphaFoldDB" id="A0A4R0P6K2"/>
<keyword evidence="2" id="KW-1185">Reference proteome</keyword>
<protein>
    <submittedName>
        <fullName evidence="1">Uncharacterized protein</fullName>
    </submittedName>
</protein>
<dbReference type="OrthoDB" id="9886115at2"/>
<proteinExistence type="predicted"/>
<organism evidence="1 2">
    <name type="scientific">Pedobacter frigidisoli</name>
    <dbReference type="NCBI Taxonomy" id="2530455"/>
    <lineage>
        <taxon>Bacteria</taxon>
        <taxon>Pseudomonadati</taxon>
        <taxon>Bacteroidota</taxon>
        <taxon>Sphingobacteriia</taxon>
        <taxon>Sphingobacteriales</taxon>
        <taxon>Sphingobacteriaceae</taxon>
        <taxon>Pedobacter</taxon>
    </lineage>
</organism>
<name>A0A4R0P6K2_9SPHI</name>
<dbReference type="RefSeq" id="WP_131559098.1">
    <property type="nucleotide sequence ID" value="NZ_SJSN01000008.1"/>
</dbReference>
<reference evidence="1 2" key="1">
    <citation type="submission" date="2019-02" db="EMBL/GenBank/DDBJ databases">
        <title>Pedobacter sp. RP-3-11 sp. nov., isolated from Arctic soil.</title>
        <authorList>
            <person name="Dahal R.H."/>
        </authorList>
    </citation>
    <scope>NUCLEOTIDE SEQUENCE [LARGE SCALE GENOMIC DNA]</scope>
    <source>
        <strain evidence="1 2">RP-3-11</strain>
    </source>
</reference>
<dbReference type="Proteomes" id="UP000291485">
    <property type="component" value="Unassembled WGS sequence"/>
</dbReference>
<comment type="caution">
    <text evidence="1">The sequence shown here is derived from an EMBL/GenBank/DDBJ whole genome shotgun (WGS) entry which is preliminary data.</text>
</comment>
<dbReference type="EMBL" id="SJSN01000008">
    <property type="protein sequence ID" value="TCD08603.1"/>
    <property type="molecule type" value="Genomic_DNA"/>
</dbReference>
<evidence type="ECO:0000313" key="1">
    <source>
        <dbReference type="EMBL" id="TCD08603.1"/>
    </source>
</evidence>
<evidence type="ECO:0000313" key="2">
    <source>
        <dbReference type="Proteomes" id="UP000291485"/>
    </source>
</evidence>
<sequence length="197" mass="21375">MKQTEKLDDILRNAYAGYLDLKSMGYFGINELLAEAGVEVSFEENFALGKRLERERLVKLIGSKDSVSIKLTSNGLEYCESESQPSIPLIQITNNHITNSPQANLISGFTGITITQDDTIKGFTEALKKIESQVTGSGSIAEATKVLALERVDKIIGYTEARNEIPKRGLTDLIGMAGDLSSVASLILSLKSFISGL</sequence>
<gene>
    <name evidence="1" type="ORF">EZ449_12245</name>
</gene>